<dbReference type="KEGG" id="sgf:HEP81_00492"/>
<dbReference type="RefSeq" id="WP_051849895.1">
    <property type="nucleotide sequence ID" value="NZ_CP051006.1"/>
</dbReference>
<comment type="similarity">
    <text evidence="1">Belongs to the thioesterase family.</text>
</comment>
<dbReference type="PANTHER" id="PTHR11487">
    <property type="entry name" value="THIOESTERASE"/>
    <property type="match status" value="1"/>
</dbReference>
<evidence type="ECO:0000313" key="5">
    <source>
        <dbReference type="Proteomes" id="UP000516422"/>
    </source>
</evidence>
<reference evidence="4 5" key="1">
    <citation type="submission" date="2020-04" db="EMBL/GenBank/DDBJ databases">
        <title>Characterization and engineering of Streptomyces griseofuscus DSM40191 as a potential heterologous host for expression of BGCs.</title>
        <authorList>
            <person name="Gren T."/>
            <person name="Whitford C.M."/>
            <person name="Mohite O.S."/>
            <person name="Joergensen T.S."/>
            <person name="Nielsen J.B."/>
            <person name="Lee S.Y."/>
            <person name="Weber T."/>
        </authorList>
    </citation>
    <scope>NUCLEOTIDE SEQUENCE [LARGE SCALE GENOMIC DNA]</scope>
    <source>
        <strain evidence="4 5">DSM 40191</strain>
    </source>
</reference>
<dbReference type="InterPro" id="IPR012223">
    <property type="entry name" value="TEII"/>
</dbReference>
<feature type="domain" description="Thioesterase TesA-like" evidence="3">
    <location>
        <begin position="26"/>
        <end position="244"/>
    </location>
</feature>
<dbReference type="AlphaFoldDB" id="A0A7H1PRZ8"/>
<sequence length="259" mass="27713">MTRNRWTPWDSAPATGGGGADPVRVYCLPHAGGSAGAYLAWARSRQAPGLHFVPVELPGRGTRMGEPPLTSLSEVVDGVLSVLRERPADEPFVLFGHSMGAQIAYETTRRLVAEERPLPRALVVSGCRPPGSPAALPLHDGDDERLIKDILELGGTPAEILEHRELLAMLLPVLRTDLTLLNAYMDEVRPTVLPVPVLALGGTDDLLSGAEWVGGWRAVTAGGFRQRVLPGDHFFLHSRVDEVMAEISAAVTDRAGTAG</sequence>
<organism evidence="4 5">
    <name type="scientific">Streptomyces griseofuscus</name>
    <dbReference type="NCBI Taxonomy" id="146922"/>
    <lineage>
        <taxon>Bacteria</taxon>
        <taxon>Bacillati</taxon>
        <taxon>Actinomycetota</taxon>
        <taxon>Actinomycetes</taxon>
        <taxon>Kitasatosporales</taxon>
        <taxon>Streptomycetaceae</taxon>
        <taxon>Streptomyces</taxon>
    </lineage>
</organism>
<dbReference type="Gene3D" id="3.40.50.1820">
    <property type="entry name" value="alpha/beta hydrolase"/>
    <property type="match status" value="1"/>
</dbReference>
<evidence type="ECO:0000256" key="2">
    <source>
        <dbReference type="ARBA" id="ARBA00022801"/>
    </source>
</evidence>
<evidence type="ECO:0000313" key="4">
    <source>
        <dbReference type="EMBL" id="QNT90828.1"/>
    </source>
</evidence>
<dbReference type="Pfam" id="PF00975">
    <property type="entry name" value="Thioesterase"/>
    <property type="match status" value="1"/>
</dbReference>
<dbReference type="GeneID" id="91460145"/>
<dbReference type="EMBL" id="CP051006">
    <property type="protein sequence ID" value="QNT90828.1"/>
    <property type="molecule type" value="Genomic_DNA"/>
</dbReference>
<dbReference type="SUPFAM" id="SSF53474">
    <property type="entry name" value="alpha/beta-Hydrolases"/>
    <property type="match status" value="1"/>
</dbReference>
<proteinExistence type="inferred from homology"/>
<keyword evidence="2" id="KW-0378">Hydrolase</keyword>
<dbReference type="InterPro" id="IPR029058">
    <property type="entry name" value="AB_hydrolase_fold"/>
</dbReference>
<protein>
    <submittedName>
        <fullName evidence="4">Thioesterase</fullName>
    </submittedName>
</protein>
<dbReference type="InterPro" id="IPR001031">
    <property type="entry name" value="Thioesterase"/>
</dbReference>
<name>A0A7H1PRZ8_9ACTN</name>
<dbReference type="InterPro" id="IPR020802">
    <property type="entry name" value="TesA-like"/>
</dbReference>
<evidence type="ECO:0000256" key="1">
    <source>
        <dbReference type="ARBA" id="ARBA00007169"/>
    </source>
</evidence>
<dbReference type="SMART" id="SM00824">
    <property type="entry name" value="PKS_TE"/>
    <property type="match status" value="1"/>
</dbReference>
<dbReference type="GO" id="GO:0008610">
    <property type="term" value="P:lipid biosynthetic process"/>
    <property type="evidence" value="ECO:0007669"/>
    <property type="project" value="TreeGrafter"/>
</dbReference>
<accession>A0A7H1PRZ8</accession>
<dbReference type="Proteomes" id="UP000516422">
    <property type="component" value="Chromosome"/>
</dbReference>
<gene>
    <name evidence="4" type="ORF">HEP81_00492</name>
</gene>
<dbReference type="GO" id="GO:0016787">
    <property type="term" value="F:hydrolase activity"/>
    <property type="evidence" value="ECO:0007669"/>
    <property type="project" value="UniProtKB-KW"/>
</dbReference>
<dbReference type="PANTHER" id="PTHR11487:SF0">
    <property type="entry name" value="S-ACYL FATTY ACID SYNTHASE THIOESTERASE, MEDIUM CHAIN"/>
    <property type="match status" value="1"/>
</dbReference>
<evidence type="ECO:0000259" key="3">
    <source>
        <dbReference type="SMART" id="SM00824"/>
    </source>
</evidence>